<organism evidence="3 4">
    <name type="scientific">Senna tora</name>
    <dbReference type="NCBI Taxonomy" id="362788"/>
    <lineage>
        <taxon>Eukaryota</taxon>
        <taxon>Viridiplantae</taxon>
        <taxon>Streptophyta</taxon>
        <taxon>Embryophyta</taxon>
        <taxon>Tracheophyta</taxon>
        <taxon>Spermatophyta</taxon>
        <taxon>Magnoliopsida</taxon>
        <taxon>eudicotyledons</taxon>
        <taxon>Gunneridae</taxon>
        <taxon>Pentapetalae</taxon>
        <taxon>rosids</taxon>
        <taxon>fabids</taxon>
        <taxon>Fabales</taxon>
        <taxon>Fabaceae</taxon>
        <taxon>Caesalpinioideae</taxon>
        <taxon>Cassia clade</taxon>
        <taxon>Senna</taxon>
    </lineage>
</organism>
<keyword evidence="2" id="KW-0472">Membrane</keyword>
<dbReference type="GO" id="GO:0042910">
    <property type="term" value="F:xenobiotic transmembrane transporter activity"/>
    <property type="evidence" value="ECO:0007669"/>
    <property type="project" value="InterPro"/>
</dbReference>
<evidence type="ECO:0000313" key="4">
    <source>
        <dbReference type="Proteomes" id="UP000634136"/>
    </source>
</evidence>
<dbReference type="OrthoDB" id="2126698at2759"/>
<dbReference type="AlphaFoldDB" id="A0A834TDV4"/>
<reference evidence="3" key="1">
    <citation type="submission" date="2020-09" db="EMBL/GenBank/DDBJ databases">
        <title>Genome-Enabled Discovery of Anthraquinone Biosynthesis in Senna tora.</title>
        <authorList>
            <person name="Kang S.-H."/>
            <person name="Pandey R.P."/>
            <person name="Lee C.-M."/>
            <person name="Sim J.-S."/>
            <person name="Jeong J.-T."/>
            <person name="Choi B.-S."/>
            <person name="Jung M."/>
            <person name="Ginzburg D."/>
            <person name="Zhao K."/>
            <person name="Won S.Y."/>
            <person name="Oh T.-J."/>
            <person name="Yu Y."/>
            <person name="Kim N.-H."/>
            <person name="Lee O.R."/>
            <person name="Lee T.-H."/>
            <person name="Bashyal P."/>
            <person name="Kim T.-S."/>
            <person name="Lee W.-H."/>
            <person name="Kawkins C."/>
            <person name="Kim C.-K."/>
            <person name="Kim J.S."/>
            <person name="Ahn B.O."/>
            <person name="Rhee S.Y."/>
            <person name="Sohng J.K."/>
        </authorList>
    </citation>
    <scope>NUCLEOTIDE SEQUENCE</scope>
    <source>
        <tissue evidence="3">Leaf</tissue>
    </source>
</reference>
<evidence type="ECO:0000313" key="3">
    <source>
        <dbReference type="EMBL" id="KAF7819960.1"/>
    </source>
</evidence>
<dbReference type="EMBL" id="JAAIUW010000008">
    <property type="protein sequence ID" value="KAF7819960.1"/>
    <property type="molecule type" value="Genomic_DNA"/>
</dbReference>
<gene>
    <name evidence="3" type="ORF">G2W53_025415</name>
</gene>
<keyword evidence="2" id="KW-0812">Transmembrane</keyword>
<dbReference type="Pfam" id="PF01554">
    <property type="entry name" value="MatE"/>
    <property type="match status" value="1"/>
</dbReference>
<sequence>MGMVGALETLCGQTYGAGEFRKLGNYTCCAIITLMLVCVPISMVWIFMDRILLVFGQDPLICEAARIYCIYLIPALFGFAVLQSLVRYLQTQRHVGAALAIGISYWINVIGLGLYAYYSSACEKTRIVFSTNALLSIREFFHLAIPSGLMFW</sequence>
<proteinExistence type="inferred from homology"/>
<comment type="similarity">
    <text evidence="1">Belongs to the multi antimicrobial extrusion (MATE) (TC 2.A.66.1) family.</text>
</comment>
<feature type="transmembrane region" description="Helical" evidence="2">
    <location>
        <begin position="23"/>
        <end position="47"/>
    </location>
</feature>
<dbReference type="GO" id="GO:0016020">
    <property type="term" value="C:membrane"/>
    <property type="evidence" value="ECO:0007669"/>
    <property type="project" value="InterPro"/>
</dbReference>
<feature type="transmembrane region" description="Helical" evidence="2">
    <location>
        <begin position="68"/>
        <end position="89"/>
    </location>
</feature>
<comment type="caution">
    <text evidence="3">The sequence shown here is derived from an EMBL/GenBank/DDBJ whole genome shotgun (WGS) entry which is preliminary data.</text>
</comment>
<dbReference type="InterPro" id="IPR002528">
    <property type="entry name" value="MATE_fam"/>
</dbReference>
<name>A0A834TDV4_9FABA</name>
<keyword evidence="2" id="KW-1133">Transmembrane helix</keyword>
<feature type="transmembrane region" description="Helical" evidence="2">
    <location>
        <begin position="95"/>
        <end position="118"/>
    </location>
</feature>
<dbReference type="GO" id="GO:0015297">
    <property type="term" value="F:antiporter activity"/>
    <property type="evidence" value="ECO:0007669"/>
    <property type="project" value="InterPro"/>
</dbReference>
<accession>A0A834TDV4</accession>
<evidence type="ECO:0000256" key="2">
    <source>
        <dbReference type="SAM" id="Phobius"/>
    </source>
</evidence>
<evidence type="ECO:0000256" key="1">
    <source>
        <dbReference type="ARBA" id="ARBA00010199"/>
    </source>
</evidence>
<keyword evidence="4" id="KW-1185">Reference proteome</keyword>
<dbReference type="PANTHER" id="PTHR11206">
    <property type="entry name" value="MULTIDRUG RESISTANCE PROTEIN"/>
    <property type="match status" value="1"/>
</dbReference>
<dbReference type="Proteomes" id="UP000634136">
    <property type="component" value="Unassembled WGS sequence"/>
</dbReference>
<protein>
    <submittedName>
        <fullName evidence="3">Protein DETOXIFICATION 9-like</fullName>
    </submittedName>
</protein>